<keyword evidence="3" id="KW-0436">Ligase</keyword>
<gene>
    <name evidence="3" type="ORF">CPA40_00525</name>
</gene>
<sequence>MTRFQPILLGSDINVYGMARAFHEEYGIVSDAYAYFQLSPTKFSRIVNVHIVPDFDNFVTFRDFMLSLGKRMKAEDPDRALLLIPCGDVYANLLSQCGDDLRRYFVYNTLDIRLSRKLAYKATFYQLCEQYGLPHPKTKTVTAEDVRLGAYKDLPFGYPVAMKPANSVEWLGIDFEGRRKAYIFDNPDDLDVMIRRAYDAGYKSEMVIQDFIPGDDSHMRVLNAYVDHHHRVRMMFLGHPLLEDPSPVAAGNYAAIIPDFNQQVFDRIKSFLETIGYEGVANFDMKYDERDGEYKLFEINLRQGRSSYFVTLNGFNLAKYFVDDLVEDTPFDGNTVFGRGSKLWLEIPRSIFTDYVADGEDKDRGLAMMKSGDWGTTLEYSKDMNPLRWMMIRHMFSIYKKSYAKYFKQKGDLK</sequence>
<dbReference type="GO" id="GO:0005524">
    <property type="term" value="F:ATP binding"/>
    <property type="evidence" value="ECO:0007669"/>
    <property type="project" value="UniProtKB-UniRule"/>
</dbReference>
<dbReference type="RefSeq" id="WP_107043252.1">
    <property type="nucleotide sequence ID" value="NZ_NWTX01000001.1"/>
</dbReference>
<dbReference type="Gene3D" id="3.30.470.20">
    <property type="entry name" value="ATP-grasp fold, B domain"/>
    <property type="match status" value="1"/>
</dbReference>
<dbReference type="GO" id="GO:0016874">
    <property type="term" value="F:ligase activity"/>
    <property type="evidence" value="ECO:0007669"/>
    <property type="project" value="UniProtKB-KW"/>
</dbReference>
<dbReference type="PROSITE" id="PS50975">
    <property type="entry name" value="ATP_GRASP"/>
    <property type="match status" value="1"/>
</dbReference>
<dbReference type="GO" id="GO:0046872">
    <property type="term" value="F:metal ion binding"/>
    <property type="evidence" value="ECO:0007669"/>
    <property type="project" value="InterPro"/>
</dbReference>
<dbReference type="Proteomes" id="UP000240228">
    <property type="component" value="Unassembled WGS sequence"/>
</dbReference>
<evidence type="ECO:0000256" key="1">
    <source>
        <dbReference type="PROSITE-ProRule" id="PRU00409"/>
    </source>
</evidence>
<dbReference type="Gene3D" id="3.30.1490.20">
    <property type="entry name" value="ATP-grasp fold, A domain"/>
    <property type="match status" value="1"/>
</dbReference>
<dbReference type="EMBL" id="NWTX01000001">
    <property type="protein sequence ID" value="PST47349.1"/>
    <property type="molecule type" value="Genomic_DNA"/>
</dbReference>
<dbReference type="AlphaFoldDB" id="A0A2T3GD00"/>
<evidence type="ECO:0000259" key="2">
    <source>
        <dbReference type="PROSITE" id="PS50975"/>
    </source>
</evidence>
<reference evidence="3 4" key="2">
    <citation type="submission" date="2018-03" db="EMBL/GenBank/DDBJ databases">
        <title>The comparative genomics of Bifidobacterium callitrichos reflects dietary carbohydrate utilization within the common marmoset gut.</title>
        <authorList>
            <person name="Rani A."/>
        </authorList>
    </citation>
    <scope>NUCLEOTIDE SEQUENCE [LARGE SCALE GENOMIC DNA]</scope>
    <source>
        <strain evidence="3 4">UMA51805</strain>
    </source>
</reference>
<keyword evidence="4" id="KW-1185">Reference proteome</keyword>
<protein>
    <submittedName>
        <fullName evidence="3">Carboxylate--amine ligase</fullName>
    </submittedName>
</protein>
<evidence type="ECO:0000313" key="3">
    <source>
        <dbReference type="EMBL" id="PST47349.1"/>
    </source>
</evidence>
<dbReference type="InterPro" id="IPR011761">
    <property type="entry name" value="ATP-grasp"/>
</dbReference>
<comment type="caution">
    <text evidence="3">The sequence shown here is derived from an EMBL/GenBank/DDBJ whole genome shotgun (WGS) entry which is preliminary data.</text>
</comment>
<keyword evidence="1" id="KW-0547">Nucleotide-binding</keyword>
<organism evidence="3 4">
    <name type="scientific">Bifidobacterium callitrichos</name>
    <dbReference type="NCBI Taxonomy" id="762209"/>
    <lineage>
        <taxon>Bacteria</taxon>
        <taxon>Bacillati</taxon>
        <taxon>Actinomycetota</taxon>
        <taxon>Actinomycetes</taxon>
        <taxon>Bifidobacteriales</taxon>
        <taxon>Bifidobacteriaceae</taxon>
        <taxon>Bifidobacterium</taxon>
    </lineage>
</organism>
<proteinExistence type="predicted"/>
<name>A0A2T3GD00_9BIFI</name>
<keyword evidence="1" id="KW-0067">ATP-binding</keyword>
<dbReference type="InterPro" id="IPR013815">
    <property type="entry name" value="ATP_grasp_subdomain_1"/>
</dbReference>
<accession>A0A2T3GD00</accession>
<reference evidence="4" key="1">
    <citation type="submission" date="2017-09" db="EMBL/GenBank/DDBJ databases">
        <authorList>
            <person name="Sela D.A."/>
            <person name="Albert K."/>
        </authorList>
    </citation>
    <scope>NUCLEOTIDE SEQUENCE [LARGE SCALE GENOMIC DNA]</scope>
    <source>
        <strain evidence="4">UMA51805</strain>
    </source>
</reference>
<evidence type="ECO:0000313" key="4">
    <source>
        <dbReference type="Proteomes" id="UP000240228"/>
    </source>
</evidence>
<feature type="domain" description="ATP-grasp" evidence="2">
    <location>
        <begin position="125"/>
        <end position="326"/>
    </location>
</feature>
<dbReference type="SUPFAM" id="SSF56059">
    <property type="entry name" value="Glutathione synthetase ATP-binding domain-like"/>
    <property type="match status" value="1"/>
</dbReference>